<sequence length="115" mass="12458">MDLLNCALIINTSAYLPECGTDAKGTRHPSESSLCNLRATSPSSNLNYPADNPPSSADSSSSPTDWPQQQHHHLNSTNDISFLPHLNGSDYFKPPAQLPGVQNLLNNNHSHSSCF</sequence>
<feature type="region of interest" description="Disordered" evidence="1">
    <location>
        <begin position="19"/>
        <end position="81"/>
    </location>
</feature>
<name>A0A0L0V1H3_9BASI</name>
<feature type="compositionally biased region" description="Polar residues" evidence="1">
    <location>
        <begin position="31"/>
        <end position="47"/>
    </location>
</feature>
<feature type="compositionally biased region" description="Polar residues" evidence="1">
    <location>
        <begin position="64"/>
        <end position="80"/>
    </location>
</feature>
<reference evidence="3" key="1">
    <citation type="submission" date="2014-03" db="EMBL/GenBank/DDBJ databases">
        <title>The Genome Sequence of Puccinia striiformis f. sp. tritici PST-78.</title>
        <authorList>
            <consortium name="The Broad Institute Genome Sequencing Platform"/>
            <person name="Cuomo C."/>
            <person name="Hulbert S."/>
            <person name="Chen X."/>
            <person name="Walker B."/>
            <person name="Young S.K."/>
            <person name="Zeng Q."/>
            <person name="Gargeya S."/>
            <person name="Fitzgerald M."/>
            <person name="Haas B."/>
            <person name="Abouelleil A."/>
            <person name="Alvarado L."/>
            <person name="Arachchi H.M."/>
            <person name="Berlin A.M."/>
            <person name="Chapman S.B."/>
            <person name="Goldberg J."/>
            <person name="Griggs A."/>
            <person name="Gujja S."/>
            <person name="Hansen M."/>
            <person name="Howarth C."/>
            <person name="Imamovic A."/>
            <person name="Larimer J."/>
            <person name="McCowan C."/>
            <person name="Montmayeur A."/>
            <person name="Murphy C."/>
            <person name="Neiman D."/>
            <person name="Pearson M."/>
            <person name="Priest M."/>
            <person name="Roberts A."/>
            <person name="Saif S."/>
            <person name="Shea T."/>
            <person name="Sisk P."/>
            <person name="Sykes S."/>
            <person name="Wortman J."/>
            <person name="Nusbaum C."/>
            <person name="Birren B."/>
        </authorList>
    </citation>
    <scope>NUCLEOTIDE SEQUENCE [LARGE SCALE GENOMIC DNA]</scope>
    <source>
        <strain evidence="3">race PST-78</strain>
    </source>
</reference>
<dbReference type="AlphaFoldDB" id="A0A0L0V1H3"/>
<comment type="caution">
    <text evidence="2">The sequence shown here is derived from an EMBL/GenBank/DDBJ whole genome shotgun (WGS) entry which is preliminary data.</text>
</comment>
<proteinExistence type="predicted"/>
<evidence type="ECO:0000313" key="2">
    <source>
        <dbReference type="EMBL" id="KNE93157.1"/>
    </source>
</evidence>
<accession>A0A0L0V1H3</accession>
<evidence type="ECO:0000313" key="3">
    <source>
        <dbReference type="Proteomes" id="UP000054564"/>
    </source>
</evidence>
<keyword evidence="3" id="KW-1185">Reference proteome</keyword>
<evidence type="ECO:0000256" key="1">
    <source>
        <dbReference type="SAM" id="MobiDB-lite"/>
    </source>
</evidence>
<protein>
    <submittedName>
        <fullName evidence="2">Uncharacterized protein</fullName>
    </submittedName>
</protein>
<gene>
    <name evidence="2" type="ORF">PSTG_13475</name>
</gene>
<dbReference type="Proteomes" id="UP000054564">
    <property type="component" value="Unassembled WGS sequence"/>
</dbReference>
<dbReference type="EMBL" id="AJIL01000144">
    <property type="protein sequence ID" value="KNE93157.1"/>
    <property type="molecule type" value="Genomic_DNA"/>
</dbReference>
<organism evidence="2 3">
    <name type="scientific">Puccinia striiformis f. sp. tritici PST-78</name>
    <dbReference type="NCBI Taxonomy" id="1165861"/>
    <lineage>
        <taxon>Eukaryota</taxon>
        <taxon>Fungi</taxon>
        <taxon>Dikarya</taxon>
        <taxon>Basidiomycota</taxon>
        <taxon>Pucciniomycotina</taxon>
        <taxon>Pucciniomycetes</taxon>
        <taxon>Pucciniales</taxon>
        <taxon>Pucciniaceae</taxon>
        <taxon>Puccinia</taxon>
    </lineage>
</organism>
<feature type="compositionally biased region" description="Low complexity" evidence="1">
    <location>
        <begin position="49"/>
        <end position="63"/>
    </location>
</feature>